<evidence type="ECO:0000313" key="1">
    <source>
        <dbReference type="EMBL" id="MFB9953210.1"/>
    </source>
</evidence>
<name>A0ABV6ARH7_9HYPH</name>
<evidence type="ECO:0000313" key="2">
    <source>
        <dbReference type="Proteomes" id="UP001589692"/>
    </source>
</evidence>
<organism evidence="1 2">
    <name type="scientific">Rhizobium puerariae</name>
    <dbReference type="NCBI Taxonomy" id="1585791"/>
    <lineage>
        <taxon>Bacteria</taxon>
        <taxon>Pseudomonadati</taxon>
        <taxon>Pseudomonadota</taxon>
        <taxon>Alphaproteobacteria</taxon>
        <taxon>Hyphomicrobiales</taxon>
        <taxon>Rhizobiaceae</taxon>
        <taxon>Rhizobium/Agrobacterium group</taxon>
        <taxon>Rhizobium</taxon>
    </lineage>
</organism>
<gene>
    <name evidence="1" type="ORF">ACFFP0_30605</name>
</gene>
<accession>A0ABV6ARH7</accession>
<dbReference type="Proteomes" id="UP001589692">
    <property type="component" value="Unassembled WGS sequence"/>
</dbReference>
<dbReference type="RefSeq" id="WP_377266015.1">
    <property type="nucleotide sequence ID" value="NZ_JBHMAA010000053.1"/>
</dbReference>
<proteinExistence type="predicted"/>
<reference evidence="1 2" key="1">
    <citation type="submission" date="2024-09" db="EMBL/GenBank/DDBJ databases">
        <authorList>
            <person name="Sun Q."/>
            <person name="Mori K."/>
        </authorList>
    </citation>
    <scope>NUCLEOTIDE SEQUENCE [LARGE SCALE GENOMIC DNA]</scope>
    <source>
        <strain evidence="1 2">TBRC 4938</strain>
    </source>
</reference>
<protein>
    <submittedName>
        <fullName evidence="1">Uncharacterized protein</fullName>
    </submittedName>
</protein>
<dbReference type="EMBL" id="JBHMAA010000053">
    <property type="protein sequence ID" value="MFB9953210.1"/>
    <property type="molecule type" value="Genomic_DNA"/>
</dbReference>
<comment type="caution">
    <text evidence="1">The sequence shown here is derived from an EMBL/GenBank/DDBJ whole genome shotgun (WGS) entry which is preliminary data.</text>
</comment>
<sequence>MENTAIIILGHSHVGALHDALRDVAPYDSQQNGAHFFIHDVWANRTDYAMPDGNGGIKFNADVLAAIDRVVPEGMSRRYISVMGGNGHIVLSLEKHSRPFDFVLKEDTSLPNDSDAEILPMAYVKKILTPFIMPYVWQMISFRMAVGTTITQLETCPPYADDDYVRSHLGAYITNTQNIISGPLRKKMWRLHSAMVNEIASASGIEFLNVPTDGLDKQGYMHRNGYGPDATHANAWYGNLVVQQLAQSLPIASYTRFSE</sequence>
<keyword evidence="2" id="KW-1185">Reference proteome</keyword>